<organism evidence="2">
    <name type="scientific">viral metagenome</name>
    <dbReference type="NCBI Taxonomy" id="1070528"/>
    <lineage>
        <taxon>unclassified sequences</taxon>
        <taxon>metagenomes</taxon>
        <taxon>organismal metagenomes</taxon>
    </lineage>
</organism>
<dbReference type="InterPro" id="IPR043916">
    <property type="entry name" value="P8_CR"/>
</dbReference>
<feature type="domain" description="Minor capsid protein P8 central region" evidence="1">
    <location>
        <begin position="39"/>
        <end position="150"/>
    </location>
</feature>
<name>A0A6C0IT60_9ZZZZ</name>
<dbReference type="Pfam" id="PF19065">
    <property type="entry name" value="P8_CR"/>
    <property type="match status" value="1"/>
</dbReference>
<evidence type="ECO:0000259" key="1">
    <source>
        <dbReference type="Pfam" id="PF19065"/>
    </source>
</evidence>
<accession>A0A6C0IT60</accession>
<sequence length="161" mass="18099">MSNGRINIMGPNTGNLYQLYDQPPLVNKSTPYRNAMNGNWETTKLSNAFFSAENVQIIQNAIKAGVYSRSNSQYVIGNQDEDTLKIIMRSTFLQYSSNQPINITSQIESLNSLVIGYAVPQILSEAEGYIKYKKDVSTLAVPHARPKSTYHSNTLFFKGFF</sequence>
<dbReference type="EMBL" id="MN740233">
    <property type="protein sequence ID" value="QHT95017.1"/>
    <property type="molecule type" value="Genomic_DNA"/>
</dbReference>
<reference evidence="2" key="1">
    <citation type="journal article" date="2020" name="Nature">
        <title>Giant virus diversity and host interactions through global metagenomics.</title>
        <authorList>
            <person name="Schulz F."/>
            <person name="Roux S."/>
            <person name="Paez-Espino D."/>
            <person name="Jungbluth S."/>
            <person name="Walsh D.A."/>
            <person name="Denef V.J."/>
            <person name="McMahon K.D."/>
            <person name="Konstantinidis K.T."/>
            <person name="Eloe-Fadrosh E.A."/>
            <person name="Kyrpides N.C."/>
            <person name="Woyke T."/>
        </authorList>
    </citation>
    <scope>NUCLEOTIDE SEQUENCE</scope>
    <source>
        <strain evidence="2">GVMAG-M-3300024261-37</strain>
    </source>
</reference>
<dbReference type="AlphaFoldDB" id="A0A6C0IT60"/>
<proteinExistence type="predicted"/>
<evidence type="ECO:0000313" key="2">
    <source>
        <dbReference type="EMBL" id="QHT95017.1"/>
    </source>
</evidence>
<protein>
    <recommendedName>
        <fullName evidence="1">Minor capsid protein P8 central region domain-containing protein</fullName>
    </recommendedName>
</protein>